<dbReference type="EMBL" id="BMXA01000004">
    <property type="protein sequence ID" value="GHA13621.1"/>
    <property type="molecule type" value="Genomic_DNA"/>
</dbReference>
<evidence type="ECO:0000256" key="1">
    <source>
        <dbReference type="SAM" id="SignalP"/>
    </source>
</evidence>
<dbReference type="AlphaFoldDB" id="A0A918VPJ2"/>
<organism evidence="2 3">
    <name type="scientific">Arenicella chitinivorans</name>
    <dbReference type="NCBI Taxonomy" id="1329800"/>
    <lineage>
        <taxon>Bacteria</taxon>
        <taxon>Pseudomonadati</taxon>
        <taxon>Pseudomonadota</taxon>
        <taxon>Gammaproteobacteria</taxon>
        <taxon>Arenicellales</taxon>
        <taxon>Arenicellaceae</taxon>
        <taxon>Arenicella</taxon>
    </lineage>
</organism>
<accession>A0A918VPJ2</accession>
<reference evidence="2" key="1">
    <citation type="journal article" date="2014" name="Int. J. Syst. Evol. Microbiol.">
        <title>Complete genome sequence of Corynebacterium casei LMG S-19264T (=DSM 44701T), isolated from a smear-ripened cheese.</title>
        <authorList>
            <consortium name="US DOE Joint Genome Institute (JGI-PGF)"/>
            <person name="Walter F."/>
            <person name="Albersmeier A."/>
            <person name="Kalinowski J."/>
            <person name="Ruckert C."/>
        </authorList>
    </citation>
    <scope>NUCLEOTIDE SEQUENCE</scope>
    <source>
        <strain evidence="2">KCTC 12711</strain>
    </source>
</reference>
<name>A0A918VPJ2_9GAMM</name>
<dbReference type="RefSeq" id="WP_189401524.1">
    <property type="nucleotide sequence ID" value="NZ_BMXA01000004.1"/>
</dbReference>
<feature type="signal peptide" evidence="1">
    <location>
        <begin position="1"/>
        <end position="26"/>
    </location>
</feature>
<comment type="caution">
    <text evidence="2">The sequence shown here is derived from an EMBL/GenBank/DDBJ whole genome shotgun (WGS) entry which is preliminary data.</text>
</comment>
<evidence type="ECO:0000313" key="2">
    <source>
        <dbReference type="EMBL" id="GHA13621.1"/>
    </source>
</evidence>
<keyword evidence="1" id="KW-0732">Signal</keyword>
<proteinExistence type="predicted"/>
<dbReference type="Proteomes" id="UP000614811">
    <property type="component" value="Unassembled WGS sequence"/>
</dbReference>
<sequence>MMTKAKKLLLNCSLFAGVILTSAAHATSVDADLSMCAESALAAKQLRAKKLSVEVPDDAQGSLDHSESRRFREYYISLANPQSGEELGLAKCRIGDKSESPVVEFVASL</sequence>
<evidence type="ECO:0000313" key="3">
    <source>
        <dbReference type="Proteomes" id="UP000614811"/>
    </source>
</evidence>
<feature type="chain" id="PRO_5036673348" evidence="1">
    <location>
        <begin position="27"/>
        <end position="109"/>
    </location>
</feature>
<reference evidence="2" key="2">
    <citation type="submission" date="2020-09" db="EMBL/GenBank/DDBJ databases">
        <authorList>
            <person name="Sun Q."/>
            <person name="Kim S."/>
        </authorList>
    </citation>
    <scope>NUCLEOTIDE SEQUENCE</scope>
    <source>
        <strain evidence="2">KCTC 12711</strain>
    </source>
</reference>
<keyword evidence="3" id="KW-1185">Reference proteome</keyword>
<protein>
    <submittedName>
        <fullName evidence="2">Uncharacterized protein</fullName>
    </submittedName>
</protein>
<gene>
    <name evidence="2" type="ORF">GCM10008090_24190</name>
</gene>